<dbReference type="SUPFAM" id="SSF52047">
    <property type="entry name" value="RNI-like"/>
    <property type="match status" value="1"/>
</dbReference>
<evidence type="ECO:0000313" key="2">
    <source>
        <dbReference type="Proteomes" id="UP000030745"/>
    </source>
</evidence>
<dbReference type="AlphaFoldDB" id="A0A067BY61"/>
<accession>A0A067BY61</accession>
<dbReference type="InterPro" id="IPR032675">
    <property type="entry name" value="LRR_dom_sf"/>
</dbReference>
<dbReference type="VEuPathDB" id="FungiDB:SPRG_15115"/>
<proteinExistence type="predicted"/>
<keyword evidence="2" id="KW-1185">Reference proteome</keyword>
<protein>
    <submittedName>
        <fullName evidence="1">Uncharacterized protein</fullName>
    </submittedName>
</protein>
<dbReference type="GeneID" id="24136879"/>
<sequence length="277" mass="30944">MAALATLYKAVRSDQLADTNMTWLWPELDMRNLTSIPDEFAPAFHAYAPMLPRLQADIKFHRHLRLPRDTPVARKCIVSAKELATALNDWAEQLQILALTQDPDALPTQHLYNALPRLPKLRHLDVRWHAGTHAEETTVLLHALSDYSNVTELWLRYDPNPSSPQWTATEVTALARWLQAKSVTAVGLVDAPIGDANAKVLARALLQSQTLKSLHVDDGQLPRTLFSLGLSLPTQLESLNTYVRHIHDVPGLTQTIAGSNLRTLVVGTRSHCRRSCD</sequence>
<dbReference type="Gene3D" id="3.80.10.10">
    <property type="entry name" value="Ribonuclease Inhibitor"/>
    <property type="match status" value="1"/>
</dbReference>
<dbReference type="Proteomes" id="UP000030745">
    <property type="component" value="Unassembled WGS sequence"/>
</dbReference>
<dbReference type="KEGG" id="spar:SPRG_15115"/>
<dbReference type="RefSeq" id="XP_012210046.1">
    <property type="nucleotide sequence ID" value="XM_012354656.1"/>
</dbReference>
<gene>
    <name evidence="1" type="ORF">SPRG_15115</name>
</gene>
<dbReference type="EMBL" id="KK583362">
    <property type="protein sequence ID" value="KDO19241.1"/>
    <property type="molecule type" value="Genomic_DNA"/>
</dbReference>
<organism evidence="1 2">
    <name type="scientific">Saprolegnia parasitica (strain CBS 223.65)</name>
    <dbReference type="NCBI Taxonomy" id="695850"/>
    <lineage>
        <taxon>Eukaryota</taxon>
        <taxon>Sar</taxon>
        <taxon>Stramenopiles</taxon>
        <taxon>Oomycota</taxon>
        <taxon>Saprolegniomycetes</taxon>
        <taxon>Saprolegniales</taxon>
        <taxon>Saprolegniaceae</taxon>
        <taxon>Saprolegnia</taxon>
    </lineage>
</organism>
<name>A0A067BY61_SAPPC</name>
<evidence type="ECO:0000313" key="1">
    <source>
        <dbReference type="EMBL" id="KDO19241.1"/>
    </source>
</evidence>
<reference evidence="1 2" key="1">
    <citation type="journal article" date="2013" name="PLoS Genet.">
        <title>Distinctive expansion of potential virulence genes in the genome of the oomycete fish pathogen Saprolegnia parasitica.</title>
        <authorList>
            <person name="Jiang R.H."/>
            <person name="de Bruijn I."/>
            <person name="Haas B.J."/>
            <person name="Belmonte R."/>
            <person name="Lobach L."/>
            <person name="Christie J."/>
            <person name="van den Ackerveken G."/>
            <person name="Bottin A."/>
            <person name="Bulone V."/>
            <person name="Diaz-Moreno S.M."/>
            <person name="Dumas B."/>
            <person name="Fan L."/>
            <person name="Gaulin E."/>
            <person name="Govers F."/>
            <person name="Grenville-Briggs L.J."/>
            <person name="Horner N.R."/>
            <person name="Levin J.Z."/>
            <person name="Mammella M."/>
            <person name="Meijer H.J."/>
            <person name="Morris P."/>
            <person name="Nusbaum C."/>
            <person name="Oome S."/>
            <person name="Phillips A.J."/>
            <person name="van Rooyen D."/>
            <person name="Rzeszutek E."/>
            <person name="Saraiva M."/>
            <person name="Secombes C.J."/>
            <person name="Seidl M.F."/>
            <person name="Snel B."/>
            <person name="Stassen J.H."/>
            <person name="Sykes S."/>
            <person name="Tripathy S."/>
            <person name="van den Berg H."/>
            <person name="Vega-Arreguin J.C."/>
            <person name="Wawra S."/>
            <person name="Young S.K."/>
            <person name="Zeng Q."/>
            <person name="Dieguez-Uribeondo J."/>
            <person name="Russ C."/>
            <person name="Tyler B.M."/>
            <person name="van West P."/>
        </authorList>
    </citation>
    <scope>NUCLEOTIDE SEQUENCE [LARGE SCALE GENOMIC DNA]</scope>
    <source>
        <strain evidence="1 2">CBS 223.65</strain>
    </source>
</reference>